<keyword evidence="8" id="KW-0255">Endonuclease</keyword>
<dbReference type="SUPFAM" id="SSF55874">
    <property type="entry name" value="ATPase domain of HSP90 chaperone/DNA topoisomerase II/histidine kinase"/>
    <property type="match status" value="1"/>
</dbReference>
<keyword evidence="8" id="KW-0378">Hydrolase</keyword>
<keyword evidence="4 5" id="KW-0234">DNA repair</keyword>
<dbReference type="InterPro" id="IPR002099">
    <property type="entry name" value="MutL/Mlh/PMS"/>
</dbReference>
<dbReference type="Pfam" id="PF13589">
    <property type="entry name" value="HATPase_c_3"/>
    <property type="match status" value="1"/>
</dbReference>
<comment type="function">
    <text evidence="5">This protein is involved in the repair of mismatches in DNA. It is required for dam-dependent methyl-directed DNA mismatch repair. May act as a 'molecular matchmaker', a protein that promotes the formation of a stable complex between two or more DNA-binding proteins in an ATP-dependent manner without itself being part of a final effector complex.</text>
</comment>
<organism evidence="8 9">
    <name type="scientific">Fluctibacter corallii</name>
    <dbReference type="NCBI Taxonomy" id="2984329"/>
    <lineage>
        <taxon>Bacteria</taxon>
        <taxon>Pseudomonadati</taxon>
        <taxon>Pseudomonadota</taxon>
        <taxon>Gammaproteobacteria</taxon>
        <taxon>Alteromonadales</taxon>
        <taxon>Alteromonadaceae</taxon>
        <taxon>Fluctibacter</taxon>
    </lineage>
</organism>
<evidence type="ECO:0000256" key="1">
    <source>
        <dbReference type="ARBA" id="ARBA00006082"/>
    </source>
</evidence>
<dbReference type="InterPro" id="IPR020568">
    <property type="entry name" value="Ribosomal_Su5_D2-typ_SF"/>
</dbReference>
<dbReference type="Gene3D" id="3.30.1370.100">
    <property type="entry name" value="MutL, C-terminal domain, regulatory subdomain"/>
    <property type="match status" value="1"/>
</dbReference>
<evidence type="ECO:0000259" key="7">
    <source>
        <dbReference type="SMART" id="SM01340"/>
    </source>
</evidence>
<dbReference type="InterPro" id="IPR014762">
    <property type="entry name" value="DNA_mismatch_repair_CS"/>
</dbReference>
<dbReference type="GO" id="GO:0004519">
    <property type="term" value="F:endonuclease activity"/>
    <property type="evidence" value="ECO:0007669"/>
    <property type="project" value="UniProtKB-KW"/>
</dbReference>
<dbReference type="Gene3D" id="3.30.230.10">
    <property type="match status" value="1"/>
</dbReference>
<keyword evidence="8" id="KW-0540">Nuclease</keyword>
<dbReference type="CDD" id="cd16926">
    <property type="entry name" value="HATPase_MutL-MLH-PMS-like"/>
    <property type="match status" value="1"/>
</dbReference>
<dbReference type="RefSeq" id="WP_263713888.1">
    <property type="nucleotide sequence ID" value="NZ_JAOWKX010000013.1"/>
</dbReference>
<dbReference type="Pfam" id="PF08676">
    <property type="entry name" value="MutL_C"/>
    <property type="match status" value="1"/>
</dbReference>
<dbReference type="PANTHER" id="PTHR10073:SF12">
    <property type="entry name" value="DNA MISMATCH REPAIR PROTEIN MLH1"/>
    <property type="match status" value="1"/>
</dbReference>
<dbReference type="InterPro" id="IPR038973">
    <property type="entry name" value="MutL/Mlh/Pms-like"/>
</dbReference>
<keyword evidence="9" id="KW-1185">Reference proteome</keyword>
<evidence type="ECO:0000256" key="3">
    <source>
        <dbReference type="ARBA" id="ARBA00022763"/>
    </source>
</evidence>
<keyword evidence="3 5" id="KW-0227">DNA damage</keyword>
<dbReference type="InterPro" id="IPR013507">
    <property type="entry name" value="DNA_mismatch_S5_2-like"/>
</dbReference>
<proteinExistence type="inferred from homology"/>
<feature type="region of interest" description="Disordered" evidence="6">
    <location>
        <begin position="396"/>
        <end position="442"/>
    </location>
</feature>
<feature type="domain" description="DNA mismatch repair protein S5" evidence="7">
    <location>
        <begin position="212"/>
        <end position="330"/>
    </location>
</feature>
<gene>
    <name evidence="5 8" type="primary">mutL</name>
    <name evidence="8" type="ORF">OE749_18025</name>
</gene>
<dbReference type="CDD" id="cd03482">
    <property type="entry name" value="MutL_Trans_MutL"/>
    <property type="match status" value="1"/>
</dbReference>
<dbReference type="InterPro" id="IPR020667">
    <property type="entry name" value="DNA_mismatch_repair_MutL"/>
</dbReference>
<dbReference type="SUPFAM" id="SSF54211">
    <property type="entry name" value="Ribosomal protein S5 domain 2-like"/>
    <property type="match status" value="1"/>
</dbReference>
<dbReference type="Pfam" id="PF01119">
    <property type="entry name" value="DNA_mis_repair"/>
    <property type="match status" value="1"/>
</dbReference>
<dbReference type="Gene3D" id="3.30.565.10">
    <property type="entry name" value="Histidine kinase-like ATPase, C-terminal domain"/>
    <property type="match status" value="1"/>
</dbReference>
<dbReference type="EMBL" id="JAOWKX010000013">
    <property type="protein sequence ID" value="MCV2886596.1"/>
    <property type="molecule type" value="Genomic_DNA"/>
</dbReference>
<accession>A0ABT3AD46</accession>
<dbReference type="PANTHER" id="PTHR10073">
    <property type="entry name" value="DNA MISMATCH REPAIR PROTEIN MLH, PMS, MUTL"/>
    <property type="match status" value="1"/>
</dbReference>
<evidence type="ECO:0000256" key="6">
    <source>
        <dbReference type="SAM" id="MobiDB-lite"/>
    </source>
</evidence>
<reference evidence="8 9" key="1">
    <citation type="submission" date="2022-10" db="EMBL/GenBank/DDBJ databases">
        <title>Aestuariibacter sp. AA17 isolated from Montipora capitata coral fragment.</title>
        <authorList>
            <person name="Emsley S.A."/>
            <person name="Pfannmuller K.M."/>
            <person name="Loughran R.M."/>
            <person name="Shlafstein M."/>
            <person name="Papke E."/>
            <person name="Saw J.H."/>
            <person name="Ushijima B."/>
            <person name="Videau P."/>
        </authorList>
    </citation>
    <scope>NUCLEOTIDE SEQUENCE [LARGE SCALE GENOMIC DNA]</scope>
    <source>
        <strain evidence="8 9">AA17</strain>
    </source>
</reference>
<dbReference type="InterPro" id="IPR014721">
    <property type="entry name" value="Ribsml_uS5_D2-typ_fold_subgr"/>
</dbReference>
<protein>
    <recommendedName>
        <fullName evidence="2 5">DNA mismatch repair protein MutL</fullName>
    </recommendedName>
</protein>
<dbReference type="SMART" id="SM01340">
    <property type="entry name" value="DNA_mis_repair"/>
    <property type="match status" value="1"/>
</dbReference>
<feature type="compositionally biased region" description="Basic and acidic residues" evidence="6">
    <location>
        <begin position="396"/>
        <end position="414"/>
    </location>
</feature>
<evidence type="ECO:0000256" key="5">
    <source>
        <dbReference type="HAMAP-Rule" id="MF_00149"/>
    </source>
</evidence>
<dbReference type="HAMAP" id="MF_00149">
    <property type="entry name" value="DNA_mis_repair"/>
    <property type="match status" value="1"/>
</dbReference>
<dbReference type="NCBIfam" id="TIGR00585">
    <property type="entry name" value="mutl"/>
    <property type="match status" value="1"/>
</dbReference>
<comment type="similarity">
    <text evidence="1 5">Belongs to the DNA mismatch repair MutL/HexB family.</text>
</comment>
<dbReference type="InterPro" id="IPR037198">
    <property type="entry name" value="MutL_C_sf"/>
</dbReference>
<dbReference type="InterPro" id="IPR036890">
    <property type="entry name" value="HATPase_C_sf"/>
</dbReference>
<dbReference type="InterPro" id="IPR014790">
    <property type="entry name" value="MutL_C"/>
</dbReference>
<dbReference type="Proteomes" id="UP001652504">
    <property type="component" value="Unassembled WGS sequence"/>
</dbReference>
<sequence>MPIQILPAILANQIAAGEVVERPASVIKELVENALDAGATQIDIEIEKGGHKRILVRDNGSGIAKDELSLALSRHATSKIASLDDLEQIISLGFRGEALASISSVARLSLSSKPKAQREAWRAFAEGRDMDVKLEPIAHPDGTSVDVLDLFFNTPARRKFLRTEKTEFSHIEEVIKRIALSRFDVAFTLKHNGKLIKKYPKITDEKNKFKRVSAVFGNSFSERAIQINSQYMQFNLFGWIVGPGGERNQNDLQYVYVNGRMMRDKLINHAIRQAFEGIIDSQLYPAYCLYLTLPPDEVDVNVHPAKHEVRFHEARMVHDFIYRVVNDVLQEQLQCSASEHERATIFDTPGAGITEDNPNERLGDFHSTPAQVKEVEPSHAYIKPLQHAPQDVLDAHNHNRHPLSESRQTGHHDNVGSSSSARHPSYASSHSTRAQMTPKHPRVDDKAVEGYYELMTDGVPPVTPRSTDYLVVGKWILFTQDNGVYAISLVEAKAHQIRADFMQNTPVSQPLLMPVSIHSDSSLLAHAQMLYEPLLNYSIEIGWAVNKILVRKVPAGYRNLPWAPILTELLTGTVNEGDLLTALTRTIAGNMNLLDQADSIVKSLFSEDSGNAQTTLKTLSKEVPLEIWLQQHAE</sequence>
<evidence type="ECO:0000313" key="8">
    <source>
        <dbReference type="EMBL" id="MCV2886596.1"/>
    </source>
</evidence>
<dbReference type="PROSITE" id="PS00058">
    <property type="entry name" value="DNA_MISMATCH_REPAIR_1"/>
    <property type="match status" value="1"/>
</dbReference>
<evidence type="ECO:0000256" key="4">
    <source>
        <dbReference type="ARBA" id="ARBA00023204"/>
    </source>
</evidence>
<feature type="compositionally biased region" description="Low complexity" evidence="6">
    <location>
        <begin position="417"/>
        <end position="431"/>
    </location>
</feature>
<dbReference type="InterPro" id="IPR042121">
    <property type="entry name" value="MutL_C_regsub"/>
</dbReference>
<evidence type="ECO:0000256" key="2">
    <source>
        <dbReference type="ARBA" id="ARBA00021975"/>
    </source>
</evidence>
<name>A0ABT3AD46_9ALTE</name>
<comment type="caution">
    <text evidence="8">The sequence shown here is derived from an EMBL/GenBank/DDBJ whole genome shotgun (WGS) entry which is preliminary data.</text>
</comment>
<dbReference type="SUPFAM" id="SSF118116">
    <property type="entry name" value="DNA mismatch repair protein MutL"/>
    <property type="match status" value="1"/>
</dbReference>
<evidence type="ECO:0000313" key="9">
    <source>
        <dbReference type="Proteomes" id="UP001652504"/>
    </source>
</evidence>